<dbReference type="AlphaFoldDB" id="A0A0V1GT09"/>
<evidence type="ECO:0000313" key="2">
    <source>
        <dbReference type="Proteomes" id="UP000055024"/>
    </source>
</evidence>
<name>A0A0V1GT09_9BILA</name>
<protein>
    <submittedName>
        <fullName evidence="1">Uncharacterized protein</fullName>
    </submittedName>
</protein>
<evidence type="ECO:0000313" key="1">
    <source>
        <dbReference type="EMBL" id="KRZ01325.1"/>
    </source>
</evidence>
<accession>A0A0V1GT09</accession>
<organism evidence="1 2">
    <name type="scientific">Trichinella zimbabwensis</name>
    <dbReference type="NCBI Taxonomy" id="268475"/>
    <lineage>
        <taxon>Eukaryota</taxon>
        <taxon>Metazoa</taxon>
        <taxon>Ecdysozoa</taxon>
        <taxon>Nematoda</taxon>
        <taxon>Enoplea</taxon>
        <taxon>Dorylaimia</taxon>
        <taxon>Trichinellida</taxon>
        <taxon>Trichinellidae</taxon>
        <taxon>Trichinella</taxon>
    </lineage>
</organism>
<gene>
    <name evidence="1" type="ORF">T11_1823</name>
</gene>
<comment type="caution">
    <text evidence="1">The sequence shown here is derived from an EMBL/GenBank/DDBJ whole genome shotgun (WGS) entry which is preliminary data.</text>
</comment>
<dbReference type="Proteomes" id="UP000055024">
    <property type="component" value="Unassembled WGS sequence"/>
</dbReference>
<proteinExistence type="predicted"/>
<dbReference type="EMBL" id="JYDP01000302">
    <property type="protein sequence ID" value="KRZ01325.1"/>
    <property type="molecule type" value="Genomic_DNA"/>
</dbReference>
<reference evidence="1 2" key="1">
    <citation type="submission" date="2015-01" db="EMBL/GenBank/DDBJ databases">
        <title>Evolution of Trichinella species and genotypes.</title>
        <authorList>
            <person name="Korhonen P.K."/>
            <person name="Edoardo P."/>
            <person name="Giuseppe L.R."/>
            <person name="Gasser R.B."/>
        </authorList>
    </citation>
    <scope>NUCLEOTIDE SEQUENCE [LARGE SCALE GENOMIC DNA]</scope>
    <source>
        <strain evidence="1">ISS1029</strain>
    </source>
</reference>
<keyword evidence="2" id="KW-1185">Reference proteome</keyword>
<sequence>MFVALVPVLPFGERDPRRPLFSNNLLVDGVTGAARVTALTGRRRCFKAGVVFLHIAAATRLTLNLPNFFSCSSF</sequence>